<name>A0A6C2TY53_PONDE</name>
<organism evidence="2 3">
    <name type="scientific">Pontiella desulfatans</name>
    <dbReference type="NCBI Taxonomy" id="2750659"/>
    <lineage>
        <taxon>Bacteria</taxon>
        <taxon>Pseudomonadati</taxon>
        <taxon>Kiritimatiellota</taxon>
        <taxon>Kiritimatiellia</taxon>
        <taxon>Kiritimatiellales</taxon>
        <taxon>Pontiellaceae</taxon>
        <taxon>Pontiella</taxon>
    </lineage>
</organism>
<dbReference type="InterPro" id="IPR025948">
    <property type="entry name" value="HTH-like_dom"/>
</dbReference>
<dbReference type="Gene3D" id="3.30.420.10">
    <property type="entry name" value="Ribonuclease H-like superfamily/Ribonuclease H"/>
    <property type="match status" value="1"/>
</dbReference>
<evidence type="ECO:0000259" key="1">
    <source>
        <dbReference type="PROSITE" id="PS50994"/>
    </source>
</evidence>
<dbReference type="InterPro" id="IPR012337">
    <property type="entry name" value="RNaseH-like_sf"/>
</dbReference>
<dbReference type="Pfam" id="PF13276">
    <property type="entry name" value="HTH_21"/>
    <property type="match status" value="1"/>
</dbReference>
<dbReference type="EMBL" id="CAAHFG010000001">
    <property type="protein sequence ID" value="VGO12562.1"/>
    <property type="molecule type" value="Genomic_DNA"/>
</dbReference>
<dbReference type="RefSeq" id="WP_168442000.1">
    <property type="nucleotide sequence ID" value="NZ_CAAHFG010000001.1"/>
</dbReference>
<reference evidence="2 3" key="1">
    <citation type="submission" date="2019-04" db="EMBL/GenBank/DDBJ databases">
        <authorList>
            <person name="Van Vliet M D."/>
        </authorList>
    </citation>
    <scope>NUCLEOTIDE SEQUENCE [LARGE SCALE GENOMIC DNA]</scope>
    <source>
        <strain evidence="2 3">F1</strain>
    </source>
</reference>
<dbReference type="InterPro" id="IPR048020">
    <property type="entry name" value="Transpos_IS3"/>
</dbReference>
<dbReference type="NCBIfam" id="NF033516">
    <property type="entry name" value="transpos_IS3"/>
    <property type="match status" value="1"/>
</dbReference>
<dbReference type="AlphaFoldDB" id="A0A6C2TY53"/>
<dbReference type="InterPro" id="IPR001584">
    <property type="entry name" value="Integrase_cat-core"/>
</dbReference>
<gene>
    <name evidence="2" type="ORF">PDESU_01115</name>
</gene>
<dbReference type="SUPFAM" id="SSF53098">
    <property type="entry name" value="Ribonuclease H-like"/>
    <property type="match status" value="1"/>
</dbReference>
<protein>
    <recommendedName>
        <fullName evidence="1">Integrase catalytic domain-containing protein</fullName>
    </recommendedName>
</protein>
<feature type="domain" description="Integrase catalytic" evidence="1">
    <location>
        <begin position="108"/>
        <end position="275"/>
    </location>
</feature>
<dbReference type="Proteomes" id="UP000366872">
    <property type="component" value="Unassembled WGS sequence"/>
</dbReference>
<proteinExistence type="predicted"/>
<dbReference type="PANTHER" id="PTHR47515">
    <property type="entry name" value="LOW CALCIUM RESPONSE LOCUS PROTEIN T"/>
    <property type="match status" value="1"/>
</dbReference>
<evidence type="ECO:0000313" key="2">
    <source>
        <dbReference type="EMBL" id="VGO12562.1"/>
    </source>
</evidence>
<keyword evidence="3" id="KW-1185">Reference proteome</keyword>
<dbReference type="GO" id="GO:0003676">
    <property type="term" value="F:nucleic acid binding"/>
    <property type="evidence" value="ECO:0007669"/>
    <property type="project" value="InterPro"/>
</dbReference>
<dbReference type="InterPro" id="IPR036397">
    <property type="entry name" value="RNaseH_sf"/>
</dbReference>
<evidence type="ECO:0000313" key="3">
    <source>
        <dbReference type="Proteomes" id="UP000366872"/>
    </source>
</evidence>
<dbReference type="PROSITE" id="PS50994">
    <property type="entry name" value="INTEGRASE"/>
    <property type="match status" value="1"/>
</dbReference>
<accession>A0A6C2TY53</accession>
<dbReference type="PANTHER" id="PTHR47515:SF1">
    <property type="entry name" value="BLR2054 PROTEIN"/>
    <property type="match status" value="1"/>
</dbReference>
<dbReference type="Pfam" id="PF13683">
    <property type="entry name" value="rve_3"/>
    <property type="match status" value="1"/>
</dbReference>
<sequence length="307" mass="36206">MSPGHKRQVALGFVTQGRCSGRQACRYFKIHRSTFRYQAKEPDAWTKHLRAAVKRYSLKHRRWGYPKITKLLQEDGWKVGKRMVQRIRRELDLRVPKRKPKRRRQGLSTGLPTKADHRGHVWTWDFIHDRTVRGGRLKMLTVVDEHTRECHLIHVARRIQAKDVLNQVFRPIELHGAPEYIRSDNGSEFIEQSLQQWLRCAGIRTLYIDPGSPWQNGFIESFHSRLREECLEREQLWTLSEARVVIEDWRIEYNHVRPHRSLKLETPKGFAMVTQGVLCGRPPASLRPRLDNATILDRYLTYNLVPG</sequence>
<dbReference type="GO" id="GO:0015074">
    <property type="term" value="P:DNA integration"/>
    <property type="evidence" value="ECO:0007669"/>
    <property type="project" value="InterPro"/>
</dbReference>